<comment type="similarity">
    <text evidence="1">Belongs to the ATP-dependent AMP-binding enzyme family.</text>
</comment>
<dbReference type="GO" id="GO:0006631">
    <property type="term" value="P:fatty acid metabolic process"/>
    <property type="evidence" value="ECO:0007669"/>
    <property type="project" value="TreeGrafter"/>
</dbReference>
<dbReference type="Proteomes" id="UP000321638">
    <property type="component" value="Unassembled WGS sequence"/>
</dbReference>
<reference evidence="5 6" key="1">
    <citation type="submission" date="2019-06" db="EMBL/GenBank/DDBJ databases">
        <title>New taxonomy in bacterial strain CC-CFT640, isolated from vineyard.</title>
        <authorList>
            <person name="Lin S.-Y."/>
            <person name="Tsai C.-F."/>
            <person name="Young C.-C."/>
        </authorList>
    </citation>
    <scope>NUCLEOTIDE SEQUENCE [LARGE SCALE GENOMIC DNA]</scope>
    <source>
        <strain evidence="5 6">CC-CFT640</strain>
    </source>
</reference>
<dbReference type="Gene3D" id="3.30.300.30">
    <property type="match status" value="1"/>
</dbReference>
<evidence type="ECO:0000313" key="5">
    <source>
        <dbReference type="EMBL" id="TXL75162.1"/>
    </source>
</evidence>
<evidence type="ECO:0000259" key="4">
    <source>
        <dbReference type="Pfam" id="PF13193"/>
    </source>
</evidence>
<dbReference type="InterPro" id="IPR025110">
    <property type="entry name" value="AMP-bd_C"/>
</dbReference>
<sequence>MSAMRRWRTRNVPRSPSDRGPFLIDLFGNPRLGDLPLQAARNWPQRTALVFGDARWTFAELHAAVDRSAWALMRAGFGPGDRIGLWFTNRPEYIFLLFAVSRIGAIAVPLNTRYRSRDMAYCLAQSECNALIYAEQSGPIDYGAILAEVLPGRKAAPGGGVACAAFPHLRRLIAIGDSKIDEADTLAGLIAASGPVDAAAVAARAAAVAVDDLAMIVYTSGTTGNAKGAMLSHAGVRLCILRSVIWGTSFRDVQMHYLPLFHLYAIGFVTVPSIALGASQILMETFEPELALDLAEREKATIVHGFDPHYRDLLDSQRRRARDLGSLRMGSFPSGPDNCVAIVRRANAELCPIYPSFGMTETWGGITAGFMDSDVEQRSEASGFPVPGVEVRIVDPETGRAQPAGALGEIQVRSFSLMQGYYRMPAESEAALLPDGFLRTGDAGYLREDGYLRFTGRYKDMLKVGGENVAPAEVEALLLELPGVLDASVVGYPDDRLNEVAAAFLIVDKAAAVDIAAVQRHCRGRVASFKIPRHVFIVDGFPMTPSGKVQKVKLREVAGRHHAQVQSMARGQA</sequence>
<keyword evidence="6" id="KW-1185">Reference proteome</keyword>
<keyword evidence="2" id="KW-0436">Ligase</keyword>
<feature type="domain" description="AMP-dependent synthetase/ligase" evidence="3">
    <location>
        <begin position="38"/>
        <end position="422"/>
    </location>
</feature>
<dbReference type="Pfam" id="PF13193">
    <property type="entry name" value="AMP-binding_C"/>
    <property type="match status" value="1"/>
</dbReference>
<dbReference type="AlphaFoldDB" id="A0A5C8PML9"/>
<evidence type="ECO:0000259" key="3">
    <source>
        <dbReference type="Pfam" id="PF00501"/>
    </source>
</evidence>
<dbReference type="PROSITE" id="PS00455">
    <property type="entry name" value="AMP_BINDING"/>
    <property type="match status" value="1"/>
</dbReference>
<organism evidence="5 6">
    <name type="scientific">Vineibacter terrae</name>
    <dbReference type="NCBI Taxonomy" id="2586908"/>
    <lineage>
        <taxon>Bacteria</taxon>
        <taxon>Pseudomonadati</taxon>
        <taxon>Pseudomonadota</taxon>
        <taxon>Alphaproteobacteria</taxon>
        <taxon>Hyphomicrobiales</taxon>
        <taxon>Vineibacter</taxon>
    </lineage>
</organism>
<proteinExistence type="inferred from homology"/>
<gene>
    <name evidence="5" type="ORF">FHP25_14875</name>
</gene>
<dbReference type="PANTHER" id="PTHR43201:SF5">
    <property type="entry name" value="MEDIUM-CHAIN ACYL-COA LIGASE ACSF2, MITOCHONDRIAL"/>
    <property type="match status" value="1"/>
</dbReference>
<evidence type="ECO:0000313" key="6">
    <source>
        <dbReference type="Proteomes" id="UP000321638"/>
    </source>
</evidence>
<dbReference type="InterPro" id="IPR000873">
    <property type="entry name" value="AMP-dep_synth/lig_dom"/>
</dbReference>
<dbReference type="EMBL" id="VDUZ01000015">
    <property type="protein sequence ID" value="TXL75162.1"/>
    <property type="molecule type" value="Genomic_DNA"/>
</dbReference>
<dbReference type="GO" id="GO:0031956">
    <property type="term" value="F:medium-chain fatty acid-CoA ligase activity"/>
    <property type="evidence" value="ECO:0007669"/>
    <property type="project" value="TreeGrafter"/>
</dbReference>
<dbReference type="Pfam" id="PF00501">
    <property type="entry name" value="AMP-binding"/>
    <property type="match status" value="1"/>
</dbReference>
<dbReference type="InterPro" id="IPR020845">
    <property type="entry name" value="AMP-binding_CS"/>
</dbReference>
<feature type="domain" description="AMP-binding enzyme C-terminal" evidence="4">
    <location>
        <begin position="473"/>
        <end position="548"/>
    </location>
</feature>
<dbReference type="Gene3D" id="3.40.50.12780">
    <property type="entry name" value="N-terminal domain of ligase-like"/>
    <property type="match status" value="1"/>
</dbReference>
<evidence type="ECO:0000256" key="2">
    <source>
        <dbReference type="ARBA" id="ARBA00022598"/>
    </source>
</evidence>
<dbReference type="InterPro" id="IPR042099">
    <property type="entry name" value="ANL_N_sf"/>
</dbReference>
<name>A0A5C8PML9_9HYPH</name>
<dbReference type="OrthoDB" id="9803968at2"/>
<evidence type="ECO:0000256" key="1">
    <source>
        <dbReference type="ARBA" id="ARBA00006432"/>
    </source>
</evidence>
<dbReference type="SUPFAM" id="SSF56801">
    <property type="entry name" value="Acetyl-CoA synthetase-like"/>
    <property type="match status" value="1"/>
</dbReference>
<dbReference type="InterPro" id="IPR045851">
    <property type="entry name" value="AMP-bd_C_sf"/>
</dbReference>
<dbReference type="PANTHER" id="PTHR43201">
    <property type="entry name" value="ACYL-COA SYNTHETASE"/>
    <property type="match status" value="1"/>
</dbReference>
<comment type="caution">
    <text evidence="5">The sequence shown here is derived from an EMBL/GenBank/DDBJ whole genome shotgun (WGS) entry which is preliminary data.</text>
</comment>
<accession>A0A5C8PML9</accession>
<protein>
    <submittedName>
        <fullName evidence="5">AMP-binding protein</fullName>
    </submittedName>
</protein>